<dbReference type="PANTHER" id="PTHR43240">
    <property type="entry name" value="1,4-DIHYDROXY-2-NAPHTHOYL-COA THIOESTERASE 1"/>
    <property type="match status" value="1"/>
</dbReference>
<comment type="similarity">
    <text evidence="4">Belongs to the YigI thioesterase family.</text>
</comment>
<comment type="catalytic activity">
    <reaction evidence="7">
        <text>a medium-chain fatty acyl-CoA + H2O = a medium-chain fatty acid + CoA + H(+)</text>
        <dbReference type="Rhea" id="RHEA:68184"/>
        <dbReference type="ChEBI" id="CHEBI:15377"/>
        <dbReference type="ChEBI" id="CHEBI:15378"/>
        <dbReference type="ChEBI" id="CHEBI:57287"/>
        <dbReference type="ChEBI" id="CHEBI:59558"/>
        <dbReference type="ChEBI" id="CHEBI:90546"/>
    </reaction>
</comment>
<dbReference type="NCBIfam" id="TIGR00369">
    <property type="entry name" value="unchar_dom_1"/>
    <property type="match status" value="1"/>
</dbReference>
<name>A0A6J4P0K4_9BURK</name>
<dbReference type="InterPro" id="IPR006683">
    <property type="entry name" value="Thioestr_dom"/>
</dbReference>
<organism evidence="9">
    <name type="scientific">uncultured Ramlibacter sp</name>
    <dbReference type="NCBI Taxonomy" id="260755"/>
    <lineage>
        <taxon>Bacteria</taxon>
        <taxon>Pseudomonadati</taxon>
        <taxon>Pseudomonadota</taxon>
        <taxon>Betaproteobacteria</taxon>
        <taxon>Burkholderiales</taxon>
        <taxon>Comamonadaceae</taxon>
        <taxon>Ramlibacter</taxon>
        <taxon>environmental samples</taxon>
    </lineage>
</organism>
<dbReference type="Gene3D" id="3.10.129.10">
    <property type="entry name" value="Hotdog Thioesterase"/>
    <property type="match status" value="1"/>
</dbReference>
<evidence type="ECO:0000256" key="1">
    <source>
        <dbReference type="ARBA" id="ARBA00022801"/>
    </source>
</evidence>
<dbReference type="InterPro" id="IPR029069">
    <property type="entry name" value="HotDog_dom_sf"/>
</dbReference>
<dbReference type="GO" id="GO:0047617">
    <property type="term" value="F:fatty acyl-CoA hydrolase activity"/>
    <property type="evidence" value="ECO:0007669"/>
    <property type="project" value="UniProtKB-EC"/>
</dbReference>
<evidence type="ECO:0000256" key="7">
    <source>
        <dbReference type="ARBA" id="ARBA00048062"/>
    </source>
</evidence>
<dbReference type="Pfam" id="PF03061">
    <property type="entry name" value="4HBT"/>
    <property type="match status" value="1"/>
</dbReference>
<evidence type="ECO:0000256" key="3">
    <source>
        <dbReference type="ARBA" id="ARBA00036002"/>
    </source>
</evidence>
<keyword evidence="1" id="KW-0378">Hydrolase</keyword>
<evidence type="ECO:0000259" key="8">
    <source>
        <dbReference type="Pfam" id="PF03061"/>
    </source>
</evidence>
<comment type="catalytic activity">
    <reaction evidence="2">
        <text>a fatty acyl-CoA + H2O = a fatty acid + CoA + H(+)</text>
        <dbReference type="Rhea" id="RHEA:16781"/>
        <dbReference type="ChEBI" id="CHEBI:15377"/>
        <dbReference type="ChEBI" id="CHEBI:15378"/>
        <dbReference type="ChEBI" id="CHEBI:28868"/>
        <dbReference type="ChEBI" id="CHEBI:57287"/>
        <dbReference type="ChEBI" id="CHEBI:77636"/>
        <dbReference type="EC" id="3.1.2.20"/>
    </reaction>
</comment>
<dbReference type="EMBL" id="CADCUX010000235">
    <property type="protein sequence ID" value="CAA9402731.1"/>
    <property type="molecule type" value="Genomic_DNA"/>
</dbReference>
<dbReference type="InterPro" id="IPR003736">
    <property type="entry name" value="PAAI_dom"/>
</dbReference>
<dbReference type="CDD" id="cd03443">
    <property type="entry name" value="PaaI_thioesterase"/>
    <property type="match status" value="1"/>
</dbReference>
<reference evidence="9" key="1">
    <citation type="submission" date="2020-02" db="EMBL/GenBank/DDBJ databases">
        <authorList>
            <person name="Meier V. D."/>
        </authorList>
    </citation>
    <scope>NUCLEOTIDE SEQUENCE</scope>
    <source>
        <strain evidence="9">AVDCRST_MAG51</strain>
    </source>
</reference>
<feature type="domain" description="Thioesterase" evidence="8">
    <location>
        <begin position="55"/>
        <end position="129"/>
    </location>
</feature>
<dbReference type="EC" id="3.1.2.20" evidence="5"/>
<evidence type="ECO:0000256" key="5">
    <source>
        <dbReference type="ARBA" id="ARBA00038894"/>
    </source>
</evidence>
<dbReference type="PANTHER" id="PTHR43240:SF20">
    <property type="entry name" value="MEDIUM_LONG-CHAIN ACYL-COA THIOESTERASE YIGI"/>
    <property type="match status" value="1"/>
</dbReference>
<comment type="catalytic activity">
    <reaction evidence="3">
        <text>a long-chain fatty acyl-CoA + H2O = a long-chain fatty acid + CoA + H(+)</text>
        <dbReference type="Rhea" id="RHEA:67680"/>
        <dbReference type="ChEBI" id="CHEBI:15377"/>
        <dbReference type="ChEBI" id="CHEBI:15378"/>
        <dbReference type="ChEBI" id="CHEBI:57287"/>
        <dbReference type="ChEBI" id="CHEBI:57560"/>
        <dbReference type="ChEBI" id="CHEBI:83139"/>
    </reaction>
</comment>
<protein>
    <recommendedName>
        <fullName evidence="6">Medium/long-chain acyl-CoA thioesterase YigI</fullName>
        <ecNumber evidence="5">3.1.2.20</ecNumber>
    </recommendedName>
</protein>
<sequence length="152" mass="16143">MAATFDPADAAFAERVRASFARQGAMATIGATLARIEAGEVEIMLPWAAGLTQQHGFLHAGMLATALDSACGYAGFSLMPADAGILTIEYKINLLAPARGQRFRMVGTVLKPGRTISVAEGRAYAIDDGREKLVATMNATLMTIMGRDDVRH</sequence>
<evidence type="ECO:0000256" key="2">
    <source>
        <dbReference type="ARBA" id="ARBA00035880"/>
    </source>
</evidence>
<evidence type="ECO:0000256" key="6">
    <source>
        <dbReference type="ARBA" id="ARBA00040062"/>
    </source>
</evidence>
<accession>A0A6J4P0K4</accession>
<dbReference type="SUPFAM" id="SSF54637">
    <property type="entry name" value="Thioesterase/thiol ester dehydrase-isomerase"/>
    <property type="match status" value="1"/>
</dbReference>
<evidence type="ECO:0000313" key="9">
    <source>
        <dbReference type="EMBL" id="CAA9402731.1"/>
    </source>
</evidence>
<proteinExistence type="inferred from homology"/>
<dbReference type="AlphaFoldDB" id="A0A6J4P0K4"/>
<evidence type="ECO:0000256" key="4">
    <source>
        <dbReference type="ARBA" id="ARBA00038381"/>
    </source>
</evidence>
<gene>
    <name evidence="9" type="ORF">AVDCRST_MAG51-987</name>
</gene>